<accession>A0AAV5KXU2</accession>
<evidence type="ECO:0000256" key="2">
    <source>
        <dbReference type="ARBA" id="ARBA00004370"/>
    </source>
</evidence>
<reference evidence="13 14" key="1">
    <citation type="journal article" date="2021" name="Commun. Biol.">
        <title>The genome of Shorea leprosula (Dipterocarpaceae) highlights the ecological relevance of drought in aseasonal tropical rainforests.</title>
        <authorList>
            <person name="Ng K.K.S."/>
            <person name="Kobayashi M.J."/>
            <person name="Fawcett J.A."/>
            <person name="Hatakeyama M."/>
            <person name="Paape T."/>
            <person name="Ng C.H."/>
            <person name="Ang C.C."/>
            <person name="Tnah L.H."/>
            <person name="Lee C.T."/>
            <person name="Nishiyama T."/>
            <person name="Sese J."/>
            <person name="O'Brien M.J."/>
            <person name="Copetti D."/>
            <person name="Mohd Noor M.I."/>
            <person name="Ong R.C."/>
            <person name="Putra M."/>
            <person name="Sireger I.Z."/>
            <person name="Indrioko S."/>
            <person name="Kosugi Y."/>
            <person name="Izuno A."/>
            <person name="Isagi Y."/>
            <person name="Lee S.L."/>
            <person name="Shimizu K.K."/>
        </authorList>
    </citation>
    <scope>NUCLEOTIDE SEQUENCE [LARGE SCALE GENOMIC DNA]</scope>
    <source>
        <strain evidence="13">214</strain>
    </source>
</reference>
<comment type="subcellular location">
    <subcellularLocation>
        <location evidence="2">Membrane</location>
    </subcellularLocation>
</comment>
<evidence type="ECO:0000256" key="5">
    <source>
        <dbReference type="ARBA" id="ARBA00022692"/>
    </source>
</evidence>
<feature type="region of interest" description="Disordered" evidence="12">
    <location>
        <begin position="1"/>
        <end position="48"/>
    </location>
</feature>
<dbReference type="InterPro" id="IPR050651">
    <property type="entry name" value="Plant_Cytochrome_P450_Monoox"/>
</dbReference>
<keyword evidence="4" id="KW-0349">Heme</keyword>
<keyword evidence="8" id="KW-0560">Oxidoreductase</keyword>
<dbReference type="GO" id="GO:0046872">
    <property type="term" value="F:metal ion binding"/>
    <property type="evidence" value="ECO:0007669"/>
    <property type="project" value="UniProtKB-KW"/>
</dbReference>
<keyword evidence="10" id="KW-0503">Monooxygenase</keyword>
<evidence type="ECO:0000256" key="11">
    <source>
        <dbReference type="ARBA" id="ARBA00023136"/>
    </source>
</evidence>
<keyword evidence="6" id="KW-0479">Metal-binding</keyword>
<dbReference type="PANTHER" id="PTHR47947">
    <property type="entry name" value="CYTOCHROME P450 82C3-RELATED"/>
    <property type="match status" value="1"/>
</dbReference>
<dbReference type="GO" id="GO:0004497">
    <property type="term" value="F:monooxygenase activity"/>
    <property type="evidence" value="ECO:0007669"/>
    <property type="project" value="UniProtKB-KW"/>
</dbReference>
<evidence type="ECO:0000256" key="8">
    <source>
        <dbReference type="ARBA" id="ARBA00023002"/>
    </source>
</evidence>
<evidence type="ECO:0000256" key="10">
    <source>
        <dbReference type="ARBA" id="ARBA00023033"/>
    </source>
</evidence>
<comment type="caution">
    <text evidence="13">The sequence shown here is derived from an EMBL/GenBank/DDBJ whole genome shotgun (WGS) entry which is preliminary data.</text>
</comment>
<dbReference type="GO" id="GO:0016020">
    <property type="term" value="C:membrane"/>
    <property type="evidence" value="ECO:0007669"/>
    <property type="project" value="UniProtKB-SubCell"/>
</dbReference>
<dbReference type="Proteomes" id="UP001054252">
    <property type="component" value="Unassembled WGS sequence"/>
</dbReference>
<name>A0AAV5KXU2_9ROSI</name>
<dbReference type="AlphaFoldDB" id="A0AAV5KXU2"/>
<evidence type="ECO:0000313" key="13">
    <source>
        <dbReference type="EMBL" id="GKV29818.1"/>
    </source>
</evidence>
<keyword evidence="11" id="KW-0472">Membrane</keyword>
<gene>
    <name evidence="13" type="ORF">SLEP1_g38710</name>
</gene>
<comment type="similarity">
    <text evidence="3">Belongs to the cytochrome P450 family.</text>
</comment>
<evidence type="ECO:0000256" key="7">
    <source>
        <dbReference type="ARBA" id="ARBA00022989"/>
    </source>
</evidence>
<keyword evidence="5" id="KW-0812">Transmembrane</keyword>
<evidence type="ECO:0000256" key="9">
    <source>
        <dbReference type="ARBA" id="ARBA00023004"/>
    </source>
</evidence>
<dbReference type="EMBL" id="BPVZ01000084">
    <property type="protein sequence ID" value="GKV29818.1"/>
    <property type="molecule type" value="Genomic_DNA"/>
</dbReference>
<evidence type="ECO:0000256" key="12">
    <source>
        <dbReference type="SAM" id="MobiDB-lite"/>
    </source>
</evidence>
<evidence type="ECO:0000256" key="4">
    <source>
        <dbReference type="ARBA" id="ARBA00022617"/>
    </source>
</evidence>
<keyword evidence="7" id="KW-1133">Transmembrane helix</keyword>
<evidence type="ECO:0000256" key="1">
    <source>
        <dbReference type="ARBA" id="ARBA00001971"/>
    </source>
</evidence>
<sequence>MDIQNSLQKQEERSALSWRCTPCDRPSPSPRRATTSPHNPQHHGRHVRESAVREFVRELHHQWKENKSSPALVEMRKWFCRSNPCHEYENNCRKANPEYCEWLDISGEEKAMKKIAKELDQVIMEWLEEHKSKRIPGQVKEEYFMDVMLSLIENTEENDADTII</sequence>
<evidence type="ECO:0000256" key="6">
    <source>
        <dbReference type="ARBA" id="ARBA00022723"/>
    </source>
</evidence>
<organism evidence="13 14">
    <name type="scientific">Rubroshorea leprosula</name>
    <dbReference type="NCBI Taxonomy" id="152421"/>
    <lineage>
        <taxon>Eukaryota</taxon>
        <taxon>Viridiplantae</taxon>
        <taxon>Streptophyta</taxon>
        <taxon>Embryophyta</taxon>
        <taxon>Tracheophyta</taxon>
        <taxon>Spermatophyta</taxon>
        <taxon>Magnoliopsida</taxon>
        <taxon>eudicotyledons</taxon>
        <taxon>Gunneridae</taxon>
        <taxon>Pentapetalae</taxon>
        <taxon>rosids</taxon>
        <taxon>malvids</taxon>
        <taxon>Malvales</taxon>
        <taxon>Dipterocarpaceae</taxon>
        <taxon>Rubroshorea</taxon>
    </lineage>
</organism>
<proteinExistence type="inferred from homology"/>
<keyword evidence="14" id="KW-1185">Reference proteome</keyword>
<keyword evidence="9" id="KW-0408">Iron</keyword>
<evidence type="ECO:0000256" key="3">
    <source>
        <dbReference type="ARBA" id="ARBA00010617"/>
    </source>
</evidence>
<protein>
    <submittedName>
        <fullName evidence="13">Uncharacterized protein</fullName>
    </submittedName>
</protein>
<dbReference type="PANTHER" id="PTHR47947:SF26">
    <property type="entry name" value="CYTOCHROME P450"/>
    <property type="match status" value="1"/>
</dbReference>
<comment type="cofactor">
    <cofactor evidence="1">
        <name>heme</name>
        <dbReference type="ChEBI" id="CHEBI:30413"/>
    </cofactor>
</comment>
<evidence type="ECO:0000313" key="14">
    <source>
        <dbReference type="Proteomes" id="UP001054252"/>
    </source>
</evidence>